<evidence type="ECO:0000256" key="8">
    <source>
        <dbReference type="ARBA" id="ARBA00033408"/>
    </source>
</evidence>
<dbReference type="GO" id="GO:0005524">
    <property type="term" value="F:ATP binding"/>
    <property type="evidence" value="ECO:0007669"/>
    <property type="project" value="UniProtKB-KW"/>
</dbReference>
<comment type="caution">
    <text evidence="12">The sequence shown here is derived from an EMBL/GenBank/DDBJ whole genome shotgun (WGS) entry which is preliminary data.</text>
</comment>
<keyword evidence="10" id="KW-0175">Coiled coil</keyword>
<dbReference type="Proteomes" id="UP000245380">
    <property type="component" value="Unassembled WGS sequence"/>
</dbReference>
<evidence type="ECO:0000256" key="4">
    <source>
        <dbReference type="ARBA" id="ARBA00022741"/>
    </source>
</evidence>
<evidence type="ECO:0000256" key="10">
    <source>
        <dbReference type="SAM" id="Coils"/>
    </source>
</evidence>
<dbReference type="CDD" id="cd03241">
    <property type="entry name" value="ABC_RecN"/>
    <property type="match status" value="2"/>
</dbReference>
<keyword evidence="6" id="KW-0067">ATP-binding</keyword>
<dbReference type="PANTHER" id="PTHR11059">
    <property type="entry name" value="DNA REPAIR PROTEIN RECN"/>
    <property type="match status" value="1"/>
</dbReference>
<dbReference type="Gene3D" id="3.40.50.300">
    <property type="entry name" value="P-loop containing nucleotide triphosphate hydrolases"/>
    <property type="match status" value="2"/>
</dbReference>
<keyword evidence="4" id="KW-0547">Nucleotide-binding</keyword>
<dbReference type="NCBIfam" id="TIGR00634">
    <property type="entry name" value="recN"/>
    <property type="match status" value="1"/>
</dbReference>
<evidence type="ECO:0000259" key="11">
    <source>
        <dbReference type="Pfam" id="PF02463"/>
    </source>
</evidence>
<proteinExistence type="inferred from homology"/>
<evidence type="ECO:0000256" key="2">
    <source>
        <dbReference type="ARBA" id="ARBA00009441"/>
    </source>
</evidence>
<protein>
    <recommendedName>
        <fullName evidence="3 9">DNA repair protein RecN</fullName>
    </recommendedName>
    <alternativeName>
        <fullName evidence="8 9">Recombination protein N</fullName>
    </alternativeName>
</protein>
<comment type="function">
    <text evidence="1 9">May be involved in recombinational repair of damaged DNA.</text>
</comment>
<dbReference type="PANTHER" id="PTHR11059:SF0">
    <property type="entry name" value="DNA REPAIR PROTEIN RECN"/>
    <property type="match status" value="1"/>
</dbReference>
<dbReference type="AlphaFoldDB" id="A0A2U3DBX1"/>
<dbReference type="SUPFAM" id="SSF52540">
    <property type="entry name" value="P-loop containing nucleoside triphosphate hydrolases"/>
    <property type="match status" value="2"/>
</dbReference>
<dbReference type="InterPro" id="IPR027417">
    <property type="entry name" value="P-loop_NTPase"/>
</dbReference>
<dbReference type="FunFam" id="3.40.50.300:FF:000319">
    <property type="entry name" value="DNA repair protein RecN"/>
    <property type="match status" value="1"/>
</dbReference>
<evidence type="ECO:0000256" key="3">
    <source>
        <dbReference type="ARBA" id="ARBA00021315"/>
    </source>
</evidence>
<keyword evidence="5 9" id="KW-0227">DNA damage</keyword>
<dbReference type="InterPro" id="IPR003395">
    <property type="entry name" value="RecF/RecN/SMC_N"/>
</dbReference>
<evidence type="ECO:0000313" key="13">
    <source>
        <dbReference type="Proteomes" id="UP000245380"/>
    </source>
</evidence>
<dbReference type="EMBL" id="MPDK01000002">
    <property type="protein sequence ID" value="PWI58774.1"/>
    <property type="molecule type" value="Genomic_DNA"/>
</dbReference>
<gene>
    <name evidence="12" type="ORF">BM613_01380</name>
</gene>
<dbReference type="OrthoDB" id="9806954at2"/>
<dbReference type="GO" id="GO:0006310">
    <property type="term" value="P:DNA recombination"/>
    <property type="evidence" value="ECO:0007669"/>
    <property type="project" value="InterPro"/>
</dbReference>
<dbReference type="Pfam" id="PF02463">
    <property type="entry name" value="SMC_N"/>
    <property type="match status" value="1"/>
</dbReference>
<evidence type="ECO:0000256" key="9">
    <source>
        <dbReference type="PIRNR" id="PIRNR003128"/>
    </source>
</evidence>
<feature type="domain" description="RecF/RecN/SMC N-terminal" evidence="11">
    <location>
        <begin position="2"/>
        <end position="513"/>
    </location>
</feature>
<dbReference type="PIRSF" id="PIRSF003128">
    <property type="entry name" value="RecN"/>
    <property type="match status" value="1"/>
</dbReference>
<evidence type="ECO:0000313" key="12">
    <source>
        <dbReference type="EMBL" id="PWI58774.1"/>
    </source>
</evidence>
<dbReference type="InterPro" id="IPR004604">
    <property type="entry name" value="DNA_recomb/repair_RecN"/>
</dbReference>
<dbReference type="GO" id="GO:0009432">
    <property type="term" value="P:SOS response"/>
    <property type="evidence" value="ECO:0007669"/>
    <property type="project" value="TreeGrafter"/>
</dbReference>
<evidence type="ECO:0000256" key="7">
    <source>
        <dbReference type="ARBA" id="ARBA00023204"/>
    </source>
</evidence>
<feature type="coiled-coil region" evidence="10">
    <location>
        <begin position="336"/>
        <end position="377"/>
    </location>
</feature>
<accession>A0A2U3DBX1</accession>
<sequence>MLRALQVQNIALIERLELEVQPGFTALTGETGAGKSILLDAVGLLLGSRASGELVRTGANKGIVQGVFDVSGHFAHAVYELCQAEGIELDEEQLIVSREVSTNGKTTARVNSRIVTVQFLRELGRLLIHQHGQHDSISLLRKEEHLALLDAYGGEELAQAKAAYRDAYINYIEYTKQLHNMEQNQRERVQRLDLLQYQMREIEAVQPRVGEEPELRIEQKKLQYGEKLRAVAEEVYEKLYEGSPRIPAIIDEVYHLHQIVENNIKFDDELKELQEYLQTAQVNLSEAADFVRHYKSQLEFDPERLQQVEDRLATLERIFLKYGETAQDVLAFYQEIESEYEKLLHHEETISDLQERLLQAKQALTEMAQRLSLLRRRVAFALEQALAQELDDLLMPKVQLHLQFTETKPSITGIDDVEILFSPNQGETVKPLAKIASGGELSRVMLALVSVLHASAPVPTLIFDEIDTGISGRAAQAVAERIAHLGRENQVLCVTHLPQMACLATHHLAITKQMEEGRTRTFVRPLSHEERIAEIAKMIGGENVSETTRRQAIEMLTWSNAFPSL</sequence>
<dbReference type="GO" id="GO:0043590">
    <property type="term" value="C:bacterial nucleoid"/>
    <property type="evidence" value="ECO:0007669"/>
    <property type="project" value="TreeGrafter"/>
</dbReference>
<dbReference type="RefSeq" id="WP_109429366.1">
    <property type="nucleotide sequence ID" value="NZ_MPDK01000002.1"/>
</dbReference>
<comment type="similarity">
    <text evidence="2 9">Belongs to the RecN family.</text>
</comment>
<keyword evidence="13" id="KW-1185">Reference proteome</keyword>
<dbReference type="FunFam" id="3.40.50.300:FF:000356">
    <property type="entry name" value="DNA repair protein RecN"/>
    <property type="match status" value="1"/>
</dbReference>
<organism evidence="12 13">
    <name type="scientific">Sulfoacidibacillus thermotolerans</name>
    <name type="common">Acidibacillus sulfuroxidans</name>
    <dbReference type="NCBI Taxonomy" id="1765684"/>
    <lineage>
        <taxon>Bacteria</taxon>
        <taxon>Bacillati</taxon>
        <taxon>Bacillota</taxon>
        <taxon>Bacilli</taxon>
        <taxon>Bacillales</taxon>
        <taxon>Alicyclobacillaceae</taxon>
        <taxon>Sulfoacidibacillus</taxon>
    </lineage>
</organism>
<evidence type="ECO:0000256" key="6">
    <source>
        <dbReference type="ARBA" id="ARBA00022840"/>
    </source>
</evidence>
<evidence type="ECO:0000256" key="1">
    <source>
        <dbReference type="ARBA" id="ARBA00003618"/>
    </source>
</evidence>
<keyword evidence="7 9" id="KW-0234">DNA repair</keyword>
<dbReference type="GO" id="GO:0006281">
    <property type="term" value="P:DNA repair"/>
    <property type="evidence" value="ECO:0007669"/>
    <property type="project" value="UniProtKB-KW"/>
</dbReference>
<name>A0A2U3DBX1_SULT2</name>
<reference evidence="12 13" key="1">
    <citation type="submission" date="2016-11" db="EMBL/GenBank/DDBJ databases">
        <title>Comparative genomics of Acidibacillus ferroxidans species.</title>
        <authorList>
            <person name="Oliveira G."/>
            <person name="Nunes G."/>
            <person name="Oliveira R."/>
            <person name="Araujo F."/>
            <person name="Salim A."/>
            <person name="Scholte L."/>
            <person name="Morais D."/>
            <person name="Nancucheo I."/>
            <person name="Johnson D.B."/>
            <person name="Grail B."/>
            <person name="Bittencourt J."/>
            <person name="Valadares R."/>
        </authorList>
    </citation>
    <scope>NUCLEOTIDE SEQUENCE [LARGE SCALE GENOMIC DNA]</scope>
    <source>
        <strain evidence="12 13">Y002</strain>
    </source>
</reference>
<evidence type="ECO:0000256" key="5">
    <source>
        <dbReference type="ARBA" id="ARBA00022763"/>
    </source>
</evidence>